<gene>
    <name evidence="2" type="ORF">ELQ92_00555</name>
</gene>
<evidence type="ECO:0000313" key="3">
    <source>
        <dbReference type="Proteomes" id="UP000288603"/>
    </source>
</evidence>
<dbReference type="Proteomes" id="UP000288603">
    <property type="component" value="Unassembled WGS sequence"/>
</dbReference>
<dbReference type="OrthoDB" id="9810372at2"/>
<comment type="similarity">
    <text evidence="1">Belongs to the ROK (NagC/XylR) family.</text>
</comment>
<dbReference type="AlphaFoldDB" id="A0A3S4EC00"/>
<keyword evidence="3" id="KW-1185">Reference proteome</keyword>
<dbReference type="Gene3D" id="3.30.420.40">
    <property type="match status" value="2"/>
</dbReference>
<evidence type="ECO:0000313" key="2">
    <source>
        <dbReference type="EMBL" id="RWZ67801.1"/>
    </source>
</evidence>
<dbReference type="PANTHER" id="PTHR18964">
    <property type="entry name" value="ROK (REPRESSOR, ORF, KINASE) FAMILY"/>
    <property type="match status" value="1"/>
</dbReference>
<name>A0A3S4EC00_9MICO</name>
<dbReference type="Pfam" id="PF13412">
    <property type="entry name" value="HTH_24"/>
    <property type="match status" value="1"/>
</dbReference>
<dbReference type="SUPFAM" id="SSF53067">
    <property type="entry name" value="Actin-like ATPase domain"/>
    <property type="match status" value="1"/>
</dbReference>
<dbReference type="InterPro" id="IPR043129">
    <property type="entry name" value="ATPase_NBD"/>
</dbReference>
<protein>
    <submittedName>
        <fullName evidence="2">ROK family transcriptional regulator</fullName>
    </submittedName>
</protein>
<dbReference type="InterPro" id="IPR000600">
    <property type="entry name" value="ROK"/>
</dbReference>
<accession>A0A3S4EC00</accession>
<dbReference type="InterPro" id="IPR036390">
    <property type="entry name" value="WH_DNA-bd_sf"/>
</dbReference>
<dbReference type="SUPFAM" id="SSF46785">
    <property type="entry name" value="Winged helix' DNA-binding domain"/>
    <property type="match status" value="1"/>
</dbReference>
<dbReference type="InterPro" id="IPR036388">
    <property type="entry name" value="WH-like_DNA-bd_sf"/>
</dbReference>
<dbReference type="EMBL" id="RZNC01000001">
    <property type="protein sequence ID" value="RWZ67801.1"/>
    <property type="molecule type" value="Genomic_DNA"/>
</dbReference>
<dbReference type="Gene3D" id="1.10.10.10">
    <property type="entry name" value="Winged helix-like DNA-binding domain superfamily/Winged helix DNA-binding domain"/>
    <property type="match status" value="1"/>
</dbReference>
<dbReference type="Pfam" id="PF00480">
    <property type="entry name" value="ROK"/>
    <property type="match status" value="1"/>
</dbReference>
<proteinExistence type="inferred from homology"/>
<evidence type="ECO:0000256" key="1">
    <source>
        <dbReference type="ARBA" id="ARBA00006479"/>
    </source>
</evidence>
<comment type="caution">
    <text evidence="2">The sequence shown here is derived from an EMBL/GenBank/DDBJ whole genome shotgun (WGS) entry which is preliminary data.</text>
</comment>
<dbReference type="RefSeq" id="WP_128496962.1">
    <property type="nucleotide sequence ID" value="NZ_RZNC01000001.1"/>
</dbReference>
<dbReference type="PANTHER" id="PTHR18964:SF149">
    <property type="entry name" value="BIFUNCTIONAL UDP-N-ACETYLGLUCOSAMINE 2-EPIMERASE_N-ACETYLMANNOSAMINE KINASE"/>
    <property type="match status" value="1"/>
</dbReference>
<sequence>MTHTPSRTSRSRAAATTSTLALVNQTAILDALKTSGPMSKVQLGEATGLSPATVNRITAALMADGLVEHRGVEASTGGRPPIVLAFVGSARVVAAVQIHSEEITGALVDFEGVVVERVDRALPAGSPPQGLAVYRSVLDELERLGRERGTPPLAVGVSVTGIVTPDSVVSGLDPARWAELNVTDLSEGRDVDVIVENDANALAIGELHRGIGRDSPNFVTLLLERGLGAGIVTNGSVYRGHNSAAGEIGFLLVESSSFGKRFEESGDLETRLGAATITRLADEEGIPHSGSIGAMELIALARSGDERALPLASRVLDDVARAVGAIASILDPQTIVLGEGLDRESDFVAPALRSRLEGRIQRVPVIATASLGADAVLLGAAEMAVRAAGRYAYLA</sequence>
<organism evidence="2 3">
    <name type="scientific">Labedella populi</name>
    <dbReference type="NCBI Taxonomy" id="2498850"/>
    <lineage>
        <taxon>Bacteria</taxon>
        <taxon>Bacillati</taxon>
        <taxon>Actinomycetota</taxon>
        <taxon>Actinomycetes</taxon>
        <taxon>Micrococcales</taxon>
        <taxon>Microbacteriaceae</taxon>
        <taxon>Labedella</taxon>
    </lineage>
</organism>
<reference evidence="2 3" key="1">
    <citation type="submission" date="2018-12" db="EMBL/GenBank/DDBJ databases">
        <authorList>
            <person name="Li F."/>
        </authorList>
    </citation>
    <scope>NUCLEOTIDE SEQUENCE [LARGE SCALE GENOMIC DNA]</scope>
    <source>
        <strain evidence="2 3">8H24J-4-2</strain>
    </source>
</reference>